<protein>
    <submittedName>
        <fullName evidence="2">Uncharacterized protein</fullName>
    </submittedName>
</protein>
<organism evidence="2 3">
    <name type="scientific">Flavobacterium haoranii</name>
    <dbReference type="NCBI Taxonomy" id="683124"/>
    <lineage>
        <taxon>Bacteria</taxon>
        <taxon>Pseudomonadati</taxon>
        <taxon>Bacteroidota</taxon>
        <taxon>Flavobacteriia</taxon>
        <taxon>Flavobacteriales</taxon>
        <taxon>Flavobacteriaceae</taxon>
        <taxon>Flavobacterium</taxon>
    </lineage>
</organism>
<keyword evidence="1" id="KW-0732">Signal</keyword>
<accession>A0A1M6H6V0</accession>
<dbReference type="EMBL" id="FQZH01000002">
    <property type="protein sequence ID" value="SHJ17961.1"/>
    <property type="molecule type" value="Genomic_DNA"/>
</dbReference>
<dbReference type="AlphaFoldDB" id="A0A1M6H6V0"/>
<proteinExistence type="predicted"/>
<dbReference type="STRING" id="683124.SAMN05444337_1450"/>
<keyword evidence="3" id="KW-1185">Reference proteome</keyword>
<feature type="signal peptide" evidence="1">
    <location>
        <begin position="1"/>
        <end position="19"/>
    </location>
</feature>
<feature type="chain" id="PRO_5013246200" evidence="1">
    <location>
        <begin position="20"/>
        <end position="197"/>
    </location>
</feature>
<evidence type="ECO:0000256" key="1">
    <source>
        <dbReference type="SAM" id="SignalP"/>
    </source>
</evidence>
<evidence type="ECO:0000313" key="3">
    <source>
        <dbReference type="Proteomes" id="UP000184232"/>
    </source>
</evidence>
<reference evidence="3" key="1">
    <citation type="submission" date="2016-11" db="EMBL/GenBank/DDBJ databases">
        <authorList>
            <person name="Varghese N."/>
            <person name="Submissions S."/>
        </authorList>
    </citation>
    <scope>NUCLEOTIDE SEQUENCE [LARGE SCALE GENOMIC DNA]</scope>
    <source>
        <strain evidence="3">DSM 22807</strain>
    </source>
</reference>
<gene>
    <name evidence="2" type="ORF">SAMN05444337_1450</name>
</gene>
<dbReference type="RefSeq" id="WP_143146200.1">
    <property type="nucleotide sequence ID" value="NZ_CP045292.1"/>
</dbReference>
<name>A0A1M6H6V0_9FLAO</name>
<sequence>MNKYALIFCFLFWGYFAMAQTNDIMEFQSIRLHDTIKTKQTFKTINEVDKINDTFFFTTKYLKEEGLFLIEKRESYWIVYDYNDFASNYVVGKHHKLNNQYVSIEINVSRSGYGINLYSWYLIFDLKNKTYLTLDKSSYNADEKNIVLNKCESMIKFKNNTFTVIRNCLPKNECGNCIESGIYKVKNGKFIKIKSSH</sequence>
<evidence type="ECO:0000313" key="2">
    <source>
        <dbReference type="EMBL" id="SHJ17961.1"/>
    </source>
</evidence>
<dbReference type="Proteomes" id="UP000184232">
    <property type="component" value="Unassembled WGS sequence"/>
</dbReference>